<dbReference type="STRING" id="1295533.A0A1E3HIF7"/>
<dbReference type="Proteomes" id="UP000094065">
    <property type="component" value="Unassembled WGS sequence"/>
</dbReference>
<accession>A0A1E3HIF7</accession>
<evidence type="ECO:0000313" key="5">
    <source>
        <dbReference type="Proteomes" id="UP000094065"/>
    </source>
</evidence>
<feature type="region of interest" description="Disordered" evidence="2">
    <location>
        <begin position="766"/>
        <end position="939"/>
    </location>
</feature>
<dbReference type="InterPro" id="IPR036047">
    <property type="entry name" value="F-box-like_dom_sf"/>
</dbReference>
<dbReference type="SUPFAM" id="SSF52047">
    <property type="entry name" value="RNI-like"/>
    <property type="match status" value="1"/>
</dbReference>
<gene>
    <name evidence="4" type="ORF">L202_06652</name>
</gene>
<dbReference type="InterPro" id="IPR006553">
    <property type="entry name" value="Leu-rich_rpt_Cys-con_subtyp"/>
</dbReference>
<dbReference type="AlphaFoldDB" id="A0A1E3HIF7"/>
<dbReference type="InterPro" id="IPR001810">
    <property type="entry name" value="F-box_dom"/>
</dbReference>
<keyword evidence="5" id="KW-1185">Reference proteome</keyword>
<comment type="caution">
    <text evidence="4">The sequence shown here is derived from an EMBL/GenBank/DDBJ whole genome shotgun (WGS) entry which is preliminary data.</text>
</comment>
<dbReference type="OrthoDB" id="10257471at2759"/>
<dbReference type="InterPro" id="IPR057207">
    <property type="entry name" value="FBXL15_LRR"/>
</dbReference>
<proteinExistence type="predicted"/>
<feature type="compositionally biased region" description="Low complexity" evidence="2">
    <location>
        <begin position="786"/>
        <end position="808"/>
    </location>
</feature>
<dbReference type="Pfam" id="PF25372">
    <property type="entry name" value="DUF7885"/>
    <property type="match status" value="2"/>
</dbReference>
<feature type="region of interest" description="Disordered" evidence="2">
    <location>
        <begin position="719"/>
        <end position="743"/>
    </location>
</feature>
<dbReference type="Pfam" id="PF12937">
    <property type="entry name" value="F-box-like"/>
    <property type="match status" value="1"/>
</dbReference>
<feature type="domain" description="F-box" evidence="3">
    <location>
        <begin position="155"/>
        <end position="196"/>
    </location>
</feature>
<feature type="compositionally biased region" description="Polar residues" evidence="2">
    <location>
        <begin position="873"/>
        <end position="890"/>
    </location>
</feature>
<dbReference type="PANTHER" id="PTHR13382">
    <property type="entry name" value="MITOCHONDRIAL ATP SYNTHASE COUPLING FACTOR B"/>
    <property type="match status" value="1"/>
</dbReference>
<evidence type="ECO:0000313" key="4">
    <source>
        <dbReference type="EMBL" id="ODN75526.1"/>
    </source>
</evidence>
<dbReference type="SUPFAM" id="SSF81383">
    <property type="entry name" value="F-box domain"/>
    <property type="match status" value="1"/>
</dbReference>
<keyword evidence="1" id="KW-0833">Ubl conjugation pathway</keyword>
<dbReference type="GO" id="GO:0005737">
    <property type="term" value="C:cytoplasm"/>
    <property type="evidence" value="ECO:0007669"/>
    <property type="project" value="TreeGrafter"/>
</dbReference>
<dbReference type="SMART" id="SM00256">
    <property type="entry name" value="FBOX"/>
    <property type="match status" value="1"/>
</dbReference>
<organism evidence="4 5">
    <name type="scientific">Cryptococcus amylolentus CBS 6039</name>
    <dbReference type="NCBI Taxonomy" id="1295533"/>
    <lineage>
        <taxon>Eukaryota</taxon>
        <taxon>Fungi</taxon>
        <taxon>Dikarya</taxon>
        <taxon>Basidiomycota</taxon>
        <taxon>Agaricomycotina</taxon>
        <taxon>Tremellomycetes</taxon>
        <taxon>Tremellales</taxon>
        <taxon>Cryptococcaceae</taxon>
        <taxon>Cryptococcus</taxon>
    </lineage>
</organism>
<feature type="compositionally biased region" description="Gly residues" evidence="2">
    <location>
        <begin position="903"/>
        <end position="924"/>
    </location>
</feature>
<dbReference type="Gene3D" id="3.80.10.10">
    <property type="entry name" value="Ribonuclease Inhibitor"/>
    <property type="match status" value="2"/>
</dbReference>
<feature type="compositionally biased region" description="Basic and acidic residues" evidence="2">
    <location>
        <begin position="127"/>
        <end position="147"/>
    </location>
</feature>
<feature type="region of interest" description="Disordered" evidence="2">
    <location>
        <begin position="1"/>
        <end position="152"/>
    </location>
</feature>
<evidence type="ECO:0000256" key="1">
    <source>
        <dbReference type="ARBA" id="ARBA00022786"/>
    </source>
</evidence>
<feature type="compositionally biased region" description="Acidic residues" evidence="2">
    <location>
        <begin position="101"/>
        <end position="119"/>
    </location>
</feature>
<evidence type="ECO:0000259" key="3">
    <source>
        <dbReference type="SMART" id="SM00256"/>
    </source>
</evidence>
<feature type="compositionally biased region" description="Low complexity" evidence="2">
    <location>
        <begin position="664"/>
        <end position="688"/>
    </location>
</feature>
<sequence>MSSFPRRNSDPIIPFPSRRGDSSKSRQAALPQPFDTGSAGTPATSLAGSLSRLSVATPDASSSTPSYYPSGDDESRPPSRAVHKRMRVLRKPSHTVSATSDSEDEDEGIEGEEGIDVDEEAKTWLLRGEEQREMSETKKGKRRDDTPPRGMAETLPPEILLQIFKYLPANHDLLSALLVSRPWCLCAFSLLWHKPSIPTIAVLGSIARVLNSPNRSLPYANAVKRLHLLAVTPYLGDGLFEYLSVCTKVERMNLTGATKLSAKGLATVLGCMPNMVSLDLTNVIHTDDSVMKVIGERNTKLQAINLSDCKLVGDDGVLALVEHNKLLRRVKFDRCHRISPKSLIPLIRSNPLVLEYDFQELLTLSDAVLHCVFLHAPHLRELRISGCTALTENCIPDLEELTDMSEDEIVACSERIGLQPDPLNGVLGLRPSATSFDSLRVVDMTGCTSLGDQAIDNLVTNAPKLRQLTLNKCSSLTDKSLDSIGRLGKHLHNLHLGHVSTITDKGVINLARSCSRIRYLDLACCTNLTDACVAEIGESMPKLKRFGLVKVNNITDEALYALVKKHTTLERVHLSYCEQLTIKGVAFMLNRLNGLKHLSLTGVSSFRVQELQSFCRPPPESFNEHQRAAFCVFSGSRVNDLTSYLNEYYIPNMDANDTSEDSGAEGPSSSTSSLTVPGASHAPSPAGPRYRTAPQPPLHPSLVYRRSLTHLRDQDAWRSISPGIPSEAFRSSPGVSGDLGLGGGNPALGPGAGTAAAGYPTIQPPVYPAYHTGPQYPSPSQHLVAPQQPDQFRDSSQSSSQQSLQRSLLGRFSNGPGAVVNGGETRGRPMGPRAPSGSGPYPRYQNAPPPSPSSFATAQAHSAYGSARPPSLNAFQSAVSTLGNRTQSVDRGQGSTGLEAGWRGHGQAQGQGQGQGQSQGGQEGAGRRPRWFSRLGSNR</sequence>
<reference evidence="4 5" key="1">
    <citation type="submission" date="2016-06" db="EMBL/GenBank/DDBJ databases">
        <title>Evolution of pathogenesis and genome organization in the Tremellales.</title>
        <authorList>
            <person name="Cuomo C."/>
            <person name="Litvintseva A."/>
            <person name="Heitman J."/>
            <person name="Chen Y."/>
            <person name="Sun S."/>
            <person name="Springer D."/>
            <person name="Dromer F."/>
            <person name="Young S."/>
            <person name="Zeng Q."/>
            <person name="Chapman S."/>
            <person name="Gujja S."/>
            <person name="Saif S."/>
            <person name="Birren B."/>
        </authorList>
    </citation>
    <scope>NUCLEOTIDE SEQUENCE [LARGE SCALE GENOMIC DNA]</scope>
    <source>
        <strain evidence="4 5">CBS 6039</strain>
    </source>
</reference>
<dbReference type="GeneID" id="30157961"/>
<dbReference type="SMART" id="SM00367">
    <property type="entry name" value="LRR_CC"/>
    <property type="match status" value="9"/>
</dbReference>
<dbReference type="RefSeq" id="XP_018991176.1">
    <property type="nucleotide sequence ID" value="XM_019141201.1"/>
</dbReference>
<protein>
    <recommendedName>
        <fullName evidence="3">F-box domain-containing protein</fullName>
    </recommendedName>
</protein>
<feature type="region of interest" description="Disordered" evidence="2">
    <location>
        <begin position="656"/>
        <end position="700"/>
    </location>
</feature>
<dbReference type="EMBL" id="AWGJ01000010">
    <property type="protein sequence ID" value="ODN75526.1"/>
    <property type="molecule type" value="Genomic_DNA"/>
</dbReference>
<dbReference type="FunFam" id="3.80.10.10:FF:000630">
    <property type="entry name" value="Unplaced genomic scaffold supercont2.23, whole genome shotgun sequence"/>
    <property type="match status" value="1"/>
</dbReference>
<feature type="compositionally biased region" description="Basic residues" evidence="2">
    <location>
        <begin position="81"/>
        <end position="93"/>
    </location>
</feature>
<dbReference type="InterPro" id="IPR050648">
    <property type="entry name" value="F-box_LRR-repeat"/>
</dbReference>
<dbReference type="InterPro" id="IPR032675">
    <property type="entry name" value="LRR_dom_sf"/>
</dbReference>
<evidence type="ECO:0000256" key="2">
    <source>
        <dbReference type="SAM" id="MobiDB-lite"/>
    </source>
</evidence>
<name>A0A1E3HIF7_9TREE</name>
<feature type="compositionally biased region" description="Polar residues" evidence="2">
    <location>
        <begin position="38"/>
        <end position="67"/>
    </location>
</feature>